<protein>
    <submittedName>
        <fullName evidence="1">Putative rte ele1 orf1-h 1e-60-j 4</fullName>
    </submittedName>
</protein>
<sequence>MQIPSVSTSNCSMLRWLPISFRLCFMYVSLLPVESYKYLGVTLCADLSWKTHITNIISSANKSLGFLKRHLHDAPMHVRLLAYEALVKSKLEYASPIWHPHQAYLTNALEILQNRAVRFVHSSYYYSTSVTYLKSLSGIQPLELRRRTASLLLFHKLFYSHLRTAPYMVPPARISHRTLHQLQISRPRARTVTFAASFFSRTAADWNGLPIFPVTRKLARRE</sequence>
<dbReference type="AlphaFoldDB" id="A0A023FCJ1"/>
<dbReference type="EMBL" id="GBBK01004986">
    <property type="protein sequence ID" value="JAC19496.1"/>
    <property type="molecule type" value="mRNA"/>
</dbReference>
<accession>A0A023FCJ1</accession>
<evidence type="ECO:0000313" key="1">
    <source>
        <dbReference type="EMBL" id="JAC19496.1"/>
    </source>
</evidence>
<organism evidence="1">
    <name type="scientific">Amblyomma cajennense</name>
    <name type="common">Cayenne tick</name>
    <name type="synonym">Acarus cajennensis</name>
    <dbReference type="NCBI Taxonomy" id="34607"/>
    <lineage>
        <taxon>Eukaryota</taxon>
        <taxon>Metazoa</taxon>
        <taxon>Ecdysozoa</taxon>
        <taxon>Arthropoda</taxon>
        <taxon>Chelicerata</taxon>
        <taxon>Arachnida</taxon>
        <taxon>Acari</taxon>
        <taxon>Parasitiformes</taxon>
        <taxon>Ixodida</taxon>
        <taxon>Ixodoidea</taxon>
        <taxon>Ixodidae</taxon>
        <taxon>Amblyomminae</taxon>
        <taxon>Amblyomma</taxon>
    </lineage>
</organism>
<name>A0A023FCJ1_AMBCJ</name>
<reference evidence="1" key="1">
    <citation type="submission" date="2014-03" db="EMBL/GenBank/DDBJ databases">
        <title>The sialotranscriptome of Amblyomma triste, Amblyomma parvum and Amblyomma cajennense ticks, uncovered by 454-based RNA-seq.</title>
        <authorList>
            <person name="Garcia G.R."/>
            <person name="Gardinassi L.G."/>
            <person name="Ribeiro J.M."/>
            <person name="Anatriello E."/>
            <person name="Ferreira B.R."/>
            <person name="Moreira H.N."/>
            <person name="Mafra C."/>
            <person name="Olegario M.M."/>
            <person name="Szabo P.J."/>
            <person name="Miranda-Santos I.K."/>
            <person name="Maruyama S.R."/>
        </authorList>
    </citation>
    <scope>NUCLEOTIDE SEQUENCE</scope>
    <source>
        <strain evidence="1">Uberlandia</strain>
        <tissue evidence="1">Salivary glands</tissue>
    </source>
</reference>
<proteinExistence type="evidence at transcript level"/>